<evidence type="ECO:0000313" key="2">
    <source>
        <dbReference type="Proteomes" id="UP000076502"/>
    </source>
</evidence>
<reference evidence="1 2" key="1">
    <citation type="submission" date="2015-07" db="EMBL/GenBank/DDBJ databases">
        <title>The genome of Dufourea novaeangliae.</title>
        <authorList>
            <person name="Pan H."/>
            <person name="Kapheim K."/>
        </authorList>
    </citation>
    <scope>NUCLEOTIDE SEQUENCE [LARGE SCALE GENOMIC DNA]</scope>
    <source>
        <strain evidence="1">0120121106</strain>
        <tissue evidence="1">Whole body</tissue>
    </source>
</reference>
<dbReference type="Proteomes" id="UP000076502">
    <property type="component" value="Unassembled WGS sequence"/>
</dbReference>
<protein>
    <submittedName>
        <fullName evidence="1">Uncharacterized protein</fullName>
    </submittedName>
</protein>
<name>A0A154PLP9_DUFNO</name>
<proteinExistence type="predicted"/>
<accession>A0A154PLP9</accession>
<dbReference type="AlphaFoldDB" id="A0A154PLP9"/>
<organism evidence="1 2">
    <name type="scientific">Dufourea novaeangliae</name>
    <name type="common">Sweat bee</name>
    <dbReference type="NCBI Taxonomy" id="178035"/>
    <lineage>
        <taxon>Eukaryota</taxon>
        <taxon>Metazoa</taxon>
        <taxon>Ecdysozoa</taxon>
        <taxon>Arthropoda</taxon>
        <taxon>Hexapoda</taxon>
        <taxon>Insecta</taxon>
        <taxon>Pterygota</taxon>
        <taxon>Neoptera</taxon>
        <taxon>Endopterygota</taxon>
        <taxon>Hymenoptera</taxon>
        <taxon>Apocrita</taxon>
        <taxon>Aculeata</taxon>
        <taxon>Apoidea</taxon>
        <taxon>Anthophila</taxon>
        <taxon>Halictidae</taxon>
        <taxon>Rophitinae</taxon>
        <taxon>Dufourea</taxon>
    </lineage>
</organism>
<sequence length="98" mass="11463">MSNRLQIESYRIASHRIASHRIASHRVEKKLKELGKKFFGAYLSRTIQLKDSSVRGAGRLSIRKTCLGMRLRMMIVYESHEICLDICKSKRVIDKQRE</sequence>
<keyword evidence="2" id="KW-1185">Reference proteome</keyword>
<gene>
    <name evidence="1" type="ORF">WN55_04155</name>
</gene>
<dbReference type="EMBL" id="KQ434960">
    <property type="protein sequence ID" value="KZC12687.1"/>
    <property type="molecule type" value="Genomic_DNA"/>
</dbReference>
<evidence type="ECO:0000313" key="1">
    <source>
        <dbReference type="EMBL" id="KZC12687.1"/>
    </source>
</evidence>